<evidence type="ECO:0000313" key="3">
    <source>
        <dbReference type="EMBL" id="SDZ83361.1"/>
    </source>
</evidence>
<reference evidence="3 4" key="1">
    <citation type="submission" date="2016-10" db="EMBL/GenBank/DDBJ databases">
        <authorList>
            <person name="de Groot N.N."/>
        </authorList>
    </citation>
    <scope>NUCLEOTIDE SEQUENCE [LARGE SCALE GENOMIC DNA]</scope>
    <source>
        <strain evidence="3 4">CCM7597</strain>
    </source>
</reference>
<gene>
    <name evidence="3" type="ORF">SAMN05421743_101358</name>
</gene>
<accession>A0A1H3W931</accession>
<evidence type="ECO:0000313" key="4">
    <source>
        <dbReference type="Proteomes" id="UP000198584"/>
    </source>
</evidence>
<dbReference type="RefSeq" id="WP_093041622.1">
    <property type="nucleotide sequence ID" value="NZ_FNQR01000001.1"/>
</dbReference>
<evidence type="ECO:0008006" key="5">
    <source>
        <dbReference type="Google" id="ProtNLM"/>
    </source>
</evidence>
<organism evidence="3 4">
    <name type="scientific">Thalassobacillus cyri</name>
    <dbReference type="NCBI Taxonomy" id="571932"/>
    <lineage>
        <taxon>Bacteria</taxon>
        <taxon>Bacillati</taxon>
        <taxon>Bacillota</taxon>
        <taxon>Bacilli</taxon>
        <taxon>Bacillales</taxon>
        <taxon>Bacillaceae</taxon>
        <taxon>Thalassobacillus</taxon>
    </lineage>
</organism>
<feature type="chain" id="PRO_5011736795" description="Lipoprotein" evidence="2">
    <location>
        <begin position="25"/>
        <end position="187"/>
    </location>
</feature>
<feature type="signal peptide" evidence="2">
    <location>
        <begin position="1"/>
        <end position="24"/>
    </location>
</feature>
<dbReference type="STRING" id="571932.SAMN05421743_101358"/>
<evidence type="ECO:0000256" key="1">
    <source>
        <dbReference type="SAM" id="MobiDB-lite"/>
    </source>
</evidence>
<proteinExistence type="predicted"/>
<dbReference type="EMBL" id="FNQR01000001">
    <property type="protein sequence ID" value="SDZ83361.1"/>
    <property type="molecule type" value="Genomic_DNA"/>
</dbReference>
<keyword evidence="2" id="KW-0732">Signal</keyword>
<feature type="compositionally biased region" description="Polar residues" evidence="1">
    <location>
        <begin position="28"/>
        <end position="42"/>
    </location>
</feature>
<name>A0A1H3W931_9BACI</name>
<dbReference type="OrthoDB" id="9812621at2"/>
<protein>
    <recommendedName>
        <fullName evidence="5">Lipoprotein</fullName>
    </recommendedName>
</protein>
<dbReference type="Proteomes" id="UP000198584">
    <property type="component" value="Unassembled WGS sequence"/>
</dbReference>
<feature type="region of interest" description="Disordered" evidence="1">
    <location>
        <begin position="28"/>
        <end position="59"/>
    </location>
</feature>
<keyword evidence="4" id="KW-1185">Reference proteome</keyword>
<sequence length="187" mass="21203">MKKIALSFTLILSIIFILSGCLEAEQGKGSQVNEPETKTQNAEVPLTTEKQNEEEADAEFHTEIPSIKKISSKAPDIILDNSYQEVCWRDCDDNRTYNYPDIHSGEVEAGDRILIDWRTMKPIPSEVNLIRVNSLGEEISKENINTDSSTLNIQVSEEEIGKQYAVQFLWKDGEKLQGHSVLNYKLK</sequence>
<dbReference type="PROSITE" id="PS51257">
    <property type="entry name" value="PROKAR_LIPOPROTEIN"/>
    <property type="match status" value="1"/>
</dbReference>
<dbReference type="AlphaFoldDB" id="A0A1H3W931"/>
<evidence type="ECO:0000256" key="2">
    <source>
        <dbReference type="SAM" id="SignalP"/>
    </source>
</evidence>
<feature type="compositionally biased region" description="Basic and acidic residues" evidence="1">
    <location>
        <begin position="50"/>
        <end position="59"/>
    </location>
</feature>